<dbReference type="EMBL" id="CP002364">
    <property type="protein sequence ID" value="ADW16635.1"/>
    <property type="molecule type" value="Genomic_DNA"/>
</dbReference>
<dbReference type="RefSeq" id="WP_015723182.1">
    <property type="nucleotide sequence ID" value="NC_014972.1"/>
</dbReference>
<evidence type="ECO:0000313" key="2">
    <source>
        <dbReference type="Proteomes" id="UP000006365"/>
    </source>
</evidence>
<accession>A0A7U3YJP2</accession>
<dbReference type="AlphaFoldDB" id="A0A7U3YJP2"/>
<dbReference type="KEGG" id="dpr:Despr_0455"/>
<sequence>MDTFSKEDLMYEYAWSTYKKDDPRISGIPDTTEFNRKEGQEVLFIISSLTDHVAWGVEGFGSKVEKMIHDQLPEEIQNQEETIRWIKENWKNSSGEKLR</sequence>
<organism evidence="1 2">
    <name type="scientific">Desulfobulbus propionicus (strain ATCC 33891 / DSM 2032 / VKM B-1956 / 1pr3)</name>
    <dbReference type="NCBI Taxonomy" id="577650"/>
    <lineage>
        <taxon>Bacteria</taxon>
        <taxon>Pseudomonadati</taxon>
        <taxon>Thermodesulfobacteriota</taxon>
        <taxon>Desulfobulbia</taxon>
        <taxon>Desulfobulbales</taxon>
        <taxon>Desulfobulbaceae</taxon>
        <taxon>Desulfobulbus</taxon>
    </lineage>
</organism>
<dbReference type="Proteomes" id="UP000006365">
    <property type="component" value="Chromosome"/>
</dbReference>
<protein>
    <submittedName>
        <fullName evidence="1">Uncharacterized protein</fullName>
    </submittedName>
</protein>
<gene>
    <name evidence="1" type="ordered locus">Despr_0455</name>
</gene>
<reference evidence="1 2" key="1">
    <citation type="journal article" date="2011" name="Stand. Genomic Sci.">
        <title>Complete genome sequence of Desulfobulbus propionicus type strain (1pr3).</title>
        <authorList>
            <person name="Pagani I."/>
            <person name="Lapidus A."/>
            <person name="Nolan M."/>
            <person name="Lucas S."/>
            <person name="Hammon N."/>
            <person name="Deshpande S."/>
            <person name="Cheng J.F."/>
            <person name="Chertkov O."/>
            <person name="Davenport K."/>
            <person name="Tapia R."/>
            <person name="Han C."/>
            <person name="Goodwin L."/>
            <person name="Pitluck S."/>
            <person name="Liolios K."/>
            <person name="Mavromatis K."/>
            <person name="Ivanova N."/>
            <person name="Mikhailova N."/>
            <person name="Pati A."/>
            <person name="Chen A."/>
            <person name="Palaniappan K."/>
            <person name="Land M."/>
            <person name="Hauser L."/>
            <person name="Chang Y.J."/>
            <person name="Jeffries C.D."/>
            <person name="Detter J.C."/>
            <person name="Brambilla E."/>
            <person name="Kannan K.P."/>
            <person name="Djao O.D."/>
            <person name="Rohde M."/>
            <person name="Pukall R."/>
            <person name="Spring S."/>
            <person name="Goker M."/>
            <person name="Sikorski J."/>
            <person name="Woyke T."/>
            <person name="Bristow J."/>
            <person name="Eisen J.A."/>
            <person name="Markowitz V."/>
            <person name="Hugenholtz P."/>
            <person name="Kyrpides N.C."/>
            <person name="Klenk H.P."/>
        </authorList>
    </citation>
    <scope>NUCLEOTIDE SEQUENCE [LARGE SCALE GENOMIC DNA]</scope>
    <source>
        <strain evidence="2">ATCC 33891 / DSM 2032 / 1pr3</strain>
    </source>
</reference>
<proteinExistence type="predicted"/>
<keyword evidence="2" id="KW-1185">Reference proteome</keyword>
<name>A0A7U3YJP2_DESPD</name>
<evidence type="ECO:0000313" key="1">
    <source>
        <dbReference type="EMBL" id="ADW16635.1"/>
    </source>
</evidence>